<evidence type="ECO:0000313" key="10">
    <source>
        <dbReference type="Proteomes" id="UP000662888"/>
    </source>
</evidence>
<keyword evidence="7" id="KW-1133">Transmembrane helix</keyword>
<dbReference type="Pfam" id="PF16822">
    <property type="entry name" value="ALGX"/>
    <property type="match status" value="1"/>
</dbReference>
<evidence type="ECO:0000256" key="4">
    <source>
        <dbReference type="ARBA" id="ARBA00022729"/>
    </source>
</evidence>
<dbReference type="RefSeq" id="WP_206090040.1">
    <property type="nucleotide sequence ID" value="NZ_CP065053.1"/>
</dbReference>
<keyword evidence="10" id="KW-1185">Reference proteome</keyword>
<proteinExistence type="predicted"/>
<evidence type="ECO:0000256" key="3">
    <source>
        <dbReference type="ARBA" id="ARBA00022679"/>
    </source>
</evidence>
<keyword evidence="5" id="KW-0574">Periplasm</keyword>
<keyword evidence="4" id="KW-0732">Signal</keyword>
<reference evidence="9 10" key="1">
    <citation type="submission" date="2020-11" db="EMBL/GenBank/DDBJ databases">
        <authorList>
            <person name="Sun Q."/>
        </authorList>
    </citation>
    <scope>NUCLEOTIDE SEQUENCE [LARGE SCALE GENOMIC DNA]</scope>
    <source>
        <strain evidence="9 10">P8398</strain>
    </source>
</reference>
<keyword evidence="3" id="KW-0808">Transferase</keyword>
<gene>
    <name evidence="9" type="ORF">IV454_02395</name>
</gene>
<feature type="domain" description="AlgX/AlgJ SGNH hydrolase-like" evidence="8">
    <location>
        <begin position="153"/>
        <end position="349"/>
    </location>
</feature>
<keyword evidence="6" id="KW-0016">Alginate biosynthesis</keyword>
<feature type="transmembrane region" description="Helical" evidence="7">
    <location>
        <begin position="34"/>
        <end position="55"/>
    </location>
</feature>
<evidence type="ECO:0000256" key="7">
    <source>
        <dbReference type="SAM" id="Phobius"/>
    </source>
</evidence>
<evidence type="ECO:0000256" key="6">
    <source>
        <dbReference type="ARBA" id="ARBA00022841"/>
    </source>
</evidence>
<name>A0AA49A8T3_9BURK</name>
<evidence type="ECO:0000259" key="8">
    <source>
        <dbReference type="Pfam" id="PF16822"/>
    </source>
</evidence>
<sequence length="405" mass="46328">MNDHLSRAVLHPRVAPWRALALALRRRSRGARHLLRLLLVAAIFAVSLIPAMPALNGWTTEEIPPVQELRPLAAYPSAWEGSVFDADKNYARFEKAFADQLGLRSLMIRTKNEIDFRLFRTSRRVYYGKKGELYGRSIADAELPLTEKVLATKEQQDASYEGVLDLSARLRAAGITMVTMTPVQKQYFTRERLPFFAPRVPDDSHFMHFYQRLKATPELHFVDIIALMHTNEGKFAPFFKQDFHWSEPMAMAAAADAVRVIAELEGSPLRWHHRLELEVKPFIGVEMRFAGRLNMHQDVLEPQLKKTWTDVHQRRELDAAATGLEFDTGNVERADLLPPTCLYGNSFSDGMLRAGLVEHFQKFTKISRSHELHDVPALVAGRCKYLIVQVLDIQADRWVAFATRR</sequence>
<keyword evidence="7" id="KW-0472">Membrane</keyword>
<comment type="subcellular location">
    <subcellularLocation>
        <location evidence="1">Periplasm</location>
    </subcellularLocation>
</comment>
<protein>
    <recommendedName>
        <fullName evidence="8">AlgX/AlgJ SGNH hydrolase-like domain-containing protein</fullName>
    </recommendedName>
</protein>
<organism evidence="9 10">
    <name type="scientific">Massilia antarctica</name>
    <dbReference type="NCBI Taxonomy" id="2765360"/>
    <lineage>
        <taxon>Bacteria</taxon>
        <taxon>Pseudomonadati</taxon>
        <taxon>Pseudomonadota</taxon>
        <taxon>Betaproteobacteria</taxon>
        <taxon>Burkholderiales</taxon>
        <taxon>Oxalobacteraceae</taxon>
        <taxon>Telluria group</taxon>
        <taxon>Massilia</taxon>
    </lineage>
</organism>
<keyword evidence="7" id="KW-0812">Transmembrane</keyword>
<evidence type="ECO:0000313" key="9">
    <source>
        <dbReference type="EMBL" id="QPI50491.1"/>
    </source>
</evidence>
<dbReference type="EMBL" id="CP065053">
    <property type="protein sequence ID" value="QPI50491.1"/>
    <property type="molecule type" value="Genomic_DNA"/>
</dbReference>
<evidence type="ECO:0000256" key="1">
    <source>
        <dbReference type="ARBA" id="ARBA00004418"/>
    </source>
</evidence>
<evidence type="ECO:0000256" key="2">
    <source>
        <dbReference type="ARBA" id="ARBA00005182"/>
    </source>
</evidence>
<dbReference type="Proteomes" id="UP000662888">
    <property type="component" value="Chromosome"/>
</dbReference>
<comment type="pathway">
    <text evidence="2">Glycan biosynthesis; alginate biosynthesis.</text>
</comment>
<evidence type="ECO:0000256" key="5">
    <source>
        <dbReference type="ARBA" id="ARBA00022764"/>
    </source>
</evidence>
<accession>A0AA49A8T3</accession>
<dbReference type="InterPro" id="IPR031811">
    <property type="entry name" value="ALGX/ALGJ_SGNH-like"/>
</dbReference>